<keyword evidence="4" id="KW-1185">Reference proteome</keyword>
<evidence type="ECO:0000259" key="2">
    <source>
        <dbReference type="Pfam" id="PF18545"/>
    </source>
</evidence>
<dbReference type="Proteomes" id="UP000199451">
    <property type="component" value="Unassembled WGS sequence"/>
</dbReference>
<dbReference type="AlphaFoldDB" id="A0A1G9UQB5"/>
<proteinExistence type="predicted"/>
<accession>A0A1G9UQB5</accession>
<dbReference type="EMBL" id="FNHL01000002">
    <property type="protein sequence ID" value="SDM62064.1"/>
    <property type="molecule type" value="Genomic_DNA"/>
</dbReference>
<dbReference type="RefSeq" id="WP_089697563.1">
    <property type="nucleotide sequence ID" value="NZ_FNHL01000002.1"/>
</dbReference>
<evidence type="ECO:0000313" key="3">
    <source>
        <dbReference type="EMBL" id="SDM62064.1"/>
    </source>
</evidence>
<dbReference type="STRING" id="660521.SAMN04487949_2288"/>
<organism evidence="3 4">
    <name type="scientific">Halogranum gelatinilyticum</name>
    <dbReference type="NCBI Taxonomy" id="660521"/>
    <lineage>
        <taxon>Archaea</taxon>
        <taxon>Methanobacteriati</taxon>
        <taxon>Methanobacteriota</taxon>
        <taxon>Stenosarchaea group</taxon>
        <taxon>Halobacteria</taxon>
        <taxon>Halobacteriales</taxon>
        <taxon>Haloferacaceae</taxon>
    </lineage>
</organism>
<dbReference type="Pfam" id="PF18545">
    <property type="entry name" value="HalOD1"/>
    <property type="match status" value="1"/>
</dbReference>
<protein>
    <recommendedName>
        <fullName evidence="2">Halobacterial output domain-containing protein</fullName>
    </recommendedName>
</protein>
<evidence type="ECO:0000313" key="4">
    <source>
        <dbReference type="Proteomes" id="UP000199451"/>
    </source>
</evidence>
<name>A0A1G9UQB5_9EURY</name>
<gene>
    <name evidence="3" type="ORF">SAMN04487949_2288</name>
</gene>
<feature type="domain" description="Halobacterial output" evidence="2">
    <location>
        <begin position="27"/>
        <end position="97"/>
    </location>
</feature>
<sequence length="109" mass="11335">MGGFSDDWDDGDATSSRSTHETAYEWSESVSLAVVDAVAAVTGRQPTALPPLADCIETDALDALFGSPPDGTTPRLLTFRYAGCTVTVGGDGCLSITLVEEVRGVAHTD</sequence>
<reference evidence="4" key="1">
    <citation type="submission" date="2016-10" db="EMBL/GenBank/DDBJ databases">
        <authorList>
            <person name="Varghese N."/>
            <person name="Submissions S."/>
        </authorList>
    </citation>
    <scope>NUCLEOTIDE SEQUENCE [LARGE SCALE GENOMIC DNA]</scope>
    <source>
        <strain evidence="4">CGMCC 1.10119</strain>
    </source>
</reference>
<evidence type="ECO:0000256" key="1">
    <source>
        <dbReference type="SAM" id="MobiDB-lite"/>
    </source>
</evidence>
<feature type="compositionally biased region" description="Acidic residues" evidence="1">
    <location>
        <begin position="1"/>
        <end position="12"/>
    </location>
</feature>
<dbReference type="OrthoDB" id="221929at2157"/>
<feature type="region of interest" description="Disordered" evidence="1">
    <location>
        <begin position="1"/>
        <end position="22"/>
    </location>
</feature>
<dbReference type="InterPro" id="IPR040624">
    <property type="entry name" value="HalOD1"/>
</dbReference>